<dbReference type="EMBL" id="AP024488">
    <property type="protein sequence ID" value="BCS96155.1"/>
    <property type="molecule type" value="Genomic_DNA"/>
</dbReference>
<keyword evidence="3" id="KW-1133">Transmembrane helix</keyword>
<sequence>MSLFILFLVVSITVFFWFGGIRFIAQLPLPLPLRLALWASLLFALFFSPVLFYLRTLGHKGPLFDAMAWAGYTLMGAYSILICVVMLRDLGFGLVSLFLPATAKGHAAMELPVNPSRRGLIIDCINLGIAAATASLAGVGLLGGLKAPEVVTVTHPALKEGLKGLRIVQISDIHVSHTIRRPMVERIVSMVEELRPDLIVLTGDLVDGSVAMLKHDVAPLAALKAPLGTFFITGNHEYYSGVVPWIAEINRLGFTVLINSHRVLKHNGTSLVLAGVTDFHAGRLLPEHASSPKLALSGAPEDAYRILLAHQPLSFPEAKAENCHLTLSGHTHGGQYLPYTWVINLVQPWVKGLYEEEGYRLYVNRGTAFWGPPFRLGSPSEITLHRFE</sequence>
<dbReference type="InterPro" id="IPR029052">
    <property type="entry name" value="Metallo-depent_PP-like"/>
</dbReference>
<dbReference type="PANTHER" id="PTHR31302">
    <property type="entry name" value="TRANSMEMBRANE PROTEIN WITH METALLOPHOSPHOESTERASE DOMAIN-RELATED"/>
    <property type="match status" value="1"/>
</dbReference>
<keyword evidence="2" id="KW-0378">Hydrolase</keyword>
<dbReference type="Proteomes" id="UP001320148">
    <property type="component" value="Chromosome"/>
</dbReference>
<dbReference type="SUPFAM" id="SSF56300">
    <property type="entry name" value="Metallo-dependent phosphatases"/>
    <property type="match status" value="1"/>
</dbReference>
<evidence type="ECO:0000256" key="2">
    <source>
        <dbReference type="ARBA" id="ARBA00022801"/>
    </source>
</evidence>
<reference evidence="5 6" key="1">
    <citation type="submission" date="2021-02" db="EMBL/GenBank/DDBJ databases">
        <title>Complete genome of Desulfoluna sp. strain ASN36.</title>
        <authorList>
            <person name="Takahashi A."/>
            <person name="Kojima H."/>
            <person name="Fukui M."/>
        </authorList>
    </citation>
    <scope>NUCLEOTIDE SEQUENCE [LARGE SCALE GENOMIC DNA]</scope>
    <source>
        <strain evidence="5 6">ASN36</strain>
    </source>
</reference>
<evidence type="ECO:0000313" key="5">
    <source>
        <dbReference type="EMBL" id="BCS96155.1"/>
    </source>
</evidence>
<name>A0ABM7PEX1_9BACT</name>
<feature type="transmembrane region" description="Helical" evidence="3">
    <location>
        <begin position="75"/>
        <end position="99"/>
    </location>
</feature>
<feature type="domain" description="Calcineurin-like phosphoesterase" evidence="4">
    <location>
        <begin position="165"/>
        <end position="333"/>
    </location>
</feature>
<protein>
    <submittedName>
        <fullName evidence="5">Calcineurin-like phosphoesterase</fullName>
    </submittedName>
</protein>
<keyword evidence="3" id="KW-0812">Transmembrane</keyword>
<feature type="transmembrane region" description="Helical" evidence="3">
    <location>
        <begin position="6"/>
        <end position="25"/>
    </location>
</feature>
<dbReference type="InterPro" id="IPR051158">
    <property type="entry name" value="Metallophosphoesterase_sf"/>
</dbReference>
<evidence type="ECO:0000256" key="1">
    <source>
        <dbReference type="ARBA" id="ARBA00022723"/>
    </source>
</evidence>
<gene>
    <name evidence="5" type="ORF">DSLASN_17870</name>
</gene>
<proteinExistence type="predicted"/>
<evidence type="ECO:0000313" key="6">
    <source>
        <dbReference type="Proteomes" id="UP001320148"/>
    </source>
</evidence>
<dbReference type="InterPro" id="IPR004843">
    <property type="entry name" value="Calcineurin-like_PHP"/>
</dbReference>
<feature type="transmembrane region" description="Helical" evidence="3">
    <location>
        <begin position="37"/>
        <end position="55"/>
    </location>
</feature>
<keyword evidence="3" id="KW-0472">Membrane</keyword>
<organism evidence="5 6">
    <name type="scientific">Desulfoluna limicola</name>
    <dbReference type="NCBI Taxonomy" id="2810562"/>
    <lineage>
        <taxon>Bacteria</taxon>
        <taxon>Pseudomonadati</taxon>
        <taxon>Thermodesulfobacteriota</taxon>
        <taxon>Desulfobacteria</taxon>
        <taxon>Desulfobacterales</taxon>
        <taxon>Desulfolunaceae</taxon>
        <taxon>Desulfoluna</taxon>
    </lineage>
</organism>
<dbReference type="CDD" id="cd07385">
    <property type="entry name" value="MPP_YkuE_C"/>
    <property type="match status" value="1"/>
</dbReference>
<dbReference type="Pfam" id="PF00149">
    <property type="entry name" value="Metallophos"/>
    <property type="match status" value="1"/>
</dbReference>
<dbReference type="PANTHER" id="PTHR31302:SF31">
    <property type="entry name" value="PHOSPHODIESTERASE YAEI"/>
    <property type="match status" value="1"/>
</dbReference>
<keyword evidence="6" id="KW-1185">Reference proteome</keyword>
<keyword evidence="1" id="KW-0479">Metal-binding</keyword>
<accession>A0ABM7PEX1</accession>
<evidence type="ECO:0000256" key="3">
    <source>
        <dbReference type="SAM" id="Phobius"/>
    </source>
</evidence>
<dbReference type="Gene3D" id="3.60.21.10">
    <property type="match status" value="1"/>
</dbReference>
<evidence type="ECO:0000259" key="4">
    <source>
        <dbReference type="Pfam" id="PF00149"/>
    </source>
</evidence>